<dbReference type="InterPro" id="IPR007712">
    <property type="entry name" value="RelE/ParE_toxin"/>
</dbReference>
<organism evidence="2 3">
    <name type="scientific">Fervidicella metallireducens AeB</name>
    <dbReference type="NCBI Taxonomy" id="1403537"/>
    <lineage>
        <taxon>Bacteria</taxon>
        <taxon>Bacillati</taxon>
        <taxon>Bacillota</taxon>
        <taxon>Clostridia</taxon>
        <taxon>Eubacteriales</taxon>
        <taxon>Clostridiaceae</taxon>
        <taxon>Fervidicella</taxon>
    </lineage>
</organism>
<gene>
    <name evidence="2" type="ORF">Q428_11370</name>
</gene>
<keyword evidence="3" id="KW-1185">Reference proteome</keyword>
<sequence>MSAYDIQITEPAERDLYEIGVYISKEFLEPETAKKVISKIAKGINSLENMPLRNSLVADDRLANKGVRKIMVDNYIVFYIVTEESKTVTIIRILYNRRDWINLL</sequence>
<dbReference type="NCBIfam" id="TIGR02385">
    <property type="entry name" value="RelE_StbE"/>
    <property type="match status" value="1"/>
</dbReference>
<dbReference type="InterPro" id="IPR035093">
    <property type="entry name" value="RelE/ParE_toxin_dom_sf"/>
</dbReference>
<dbReference type="OrthoDB" id="3268478at2"/>
<protein>
    <submittedName>
        <fullName evidence="2">Translation repressor RelE</fullName>
    </submittedName>
</protein>
<dbReference type="Proteomes" id="UP000019681">
    <property type="component" value="Unassembled WGS sequence"/>
</dbReference>
<evidence type="ECO:0000256" key="1">
    <source>
        <dbReference type="ARBA" id="ARBA00022649"/>
    </source>
</evidence>
<comment type="caution">
    <text evidence="2">The sequence shown here is derived from an EMBL/GenBank/DDBJ whole genome shotgun (WGS) entry which is preliminary data.</text>
</comment>
<dbReference type="RefSeq" id="WP_035380833.1">
    <property type="nucleotide sequence ID" value="NZ_AZQP01000038.1"/>
</dbReference>
<evidence type="ECO:0000313" key="3">
    <source>
        <dbReference type="Proteomes" id="UP000019681"/>
    </source>
</evidence>
<dbReference type="EMBL" id="AZQP01000038">
    <property type="protein sequence ID" value="EYE87792.1"/>
    <property type="molecule type" value="Genomic_DNA"/>
</dbReference>
<dbReference type="STRING" id="1403537.Q428_11370"/>
<dbReference type="Pfam" id="PF05016">
    <property type="entry name" value="ParE_toxin"/>
    <property type="match status" value="1"/>
</dbReference>
<evidence type="ECO:0000313" key="2">
    <source>
        <dbReference type="EMBL" id="EYE87792.1"/>
    </source>
</evidence>
<accession>A0A017RSZ5</accession>
<dbReference type="SUPFAM" id="SSF143011">
    <property type="entry name" value="RelE-like"/>
    <property type="match status" value="1"/>
</dbReference>
<dbReference type="Gene3D" id="3.30.2310.20">
    <property type="entry name" value="RelE-like"/>
    <property type="match status" value="1"/>
</dbReference>
<dbReference type="AlphaFoldDB" id="A0A017RSZ5"/>
<name>A0A017RSZ5_9CLOT</name>
<reference evidence="2 3" key="1">
    <citation type="journal article" date="2014" name="Genome Announc.">
        <title>Draft Genome Sequence of Fervidicella metallireducens Strain AeBT, an Iron-Reducing Thermoanaerobe from the Great Artesian Basin.</title>
        <authorList>
            <person name="Patel B.K."/>
        </authorList>
    </citation>
    <scope>NUCLEOTIDE SEQUENCE [LARGE SCALE GENOMIC DNA]</scope>
    <source>
        <strain evidence="2 3">AeB</strain>
    </source>
</reference>
<keyword evidence="1" id="KW-1277">Toxin-antitoxin system</keyword>
<proteinExistence type="predicted"/>